<dbReference type="EMBL" id="JBFXLS010000141">
    <property type="protein sequence ID" value="KAL2813621.1"/>
    <property type="molecule type" value="Genomic_DNA"/>
</dbReference>
<keyword evidence="2" id="KW-1185">Reference proteome</keyword>
<name>A0ABR4HDR2_9EURO</name>
<sequence>MMRALFISLPFPFLLIRYIHHDVLCHGLALRNQSLLGNIALISLHLISNIVSSVNPRKKKGHKIKVEQKNMISTKKRHALAGLFIGRGKTKQNKQGKIIQGRDGVI</sequence>
<evidence type="ECO:0008006" key="3">
    <source>
        <dbReference type="Google" id="ProtNLM"/>
    </source>
</evidence>
<evidence type="ECO:0000313" key="2">
    <source>
        <dbReference type="Proteomes" id="UP001610335"/>
    </source>
</evidence>
<comment type="caution">
    <text evidence="1">The sequence shown here is derived from an EMBL/GenBank/DDBJ whole genome shotgun (WGS) entry which is preliminary data.</text>
</comment>
<reference evidence="1 2" key="1">
    <citation type="submission" date="2024-07" db="EMBL/GenBank/DDBJ databases">
        <title>Section-level genome sequencing and comparative genomics of Aspergillus sections Usti and Cavernicolus.</title>
        <authorList>
            <consortium name="Lawrence Berkeley National Laboratory"/>
            <person name="Nybo J.L."/>
            <person name="Vesth T.C."/>
            <person name="Theobald S."/>
            <person name="Frisvad J.C."/>
            <person name="Larsen T.O."/>
            <person name="Kjaerboelling I."/>
            <person name="Rothschild-Mancinelli K."/>
            <person name="Lyhne E.K."/>
            <person name="Kogle M.E."/>
            <person name="Barry K."/>
            <person name="Clum A."/>
            <person name="Na H."/>
            <person name="Ledsgaard L."/>
            <person name="Lin J."/>
            <person name="Lipzen A."/>
            <person name="Kuo A."/>
            <person name="Riley R."/>
            <person name="Mondo S."/>
            <person name="LaButti K."/>
            <person name="Haridas S."/>
            <person name="Pangalinan J."/>
            <person name="Salamov A.A."/>
            <person name="Simmons B.A."/>
            <person name="Magnuson J.K."/>
            <person name="Chen J."/>
            <person name="Drula E."/>
            <person name="Henrissat B."/>
            <person name="Wiebenga A."/>
            <person name="Lubbers R.J."/>
            <person name="Gomes A.C."/>
            <person name="Makela M.R."/>
            <person name="Stajich J."/>
            <person name="Grigoriev I.V."/>
            <person name="Mortensen U.H."/>
            <person name="De vries R.P."/>
            <person name="Baker S.E."/>
            <person name="Andersen M.R."/>
        </authorList>
    </citation>
    <scope>NUCLEOTIDE SEQUENCE [LARGE SCALE GENOMIC DNA]</scope>
    <source>
        <strain evidence="1 2">CBS 600.67</strain>
    </source>
</reference>
<accession>A0ABR4HDR2</accession>
<protein>
    <recommendedName>
        <fullName evidence="3">Secreted protein</fullName>
    </recommendedName>
</protein>
<gene>
    <name evidence="1" type="ORF">BDW59DRAFT_30598</name>
</gene>
<organism evidence="1 2">
    <name type="scientific">Aspergillus cavernicola</name>
    <dbReference type="NCBI Taxonomy" id="176166"/>
    <lineage>
        <taxon>Eukaryota</taxon>
        <taxon>Fungi</taxon>
        <taxon>Dikarya</taxon>
        <taxon>Ascomycota</taxon>
        <taxon>Pezizomycotina</taxon>
        <taxon>Eurotiomycetes</taxon>
        <taxon>Eurotiomycetidae</taxon>
        <taxon>Eurotiales</taxon>
        <taxon>Aspergillaceae</taxon>
        <taxon>Aspergillus</taxon>
        <taxon>Aspergillus subgen. Nidulantes</taxon>
    </lineage>
</organism>
<dbReference type="Proteomes" id="UP001610335">
    <property type="component" value="Unassembled WGS sequence"/>
</dbReference>
<proteinExistence type="predicted"/>
<evidence type="ECO:0000313" key="1">
    <source>
        <dbReference type="EMBL" id="KAL2813621.1"/>
    </source>
</evidence>